<dbReference type="RefSeq" id="WP_175372574.1">
    <property type="nucleotide sequence ID" value="NZ_JABWCS010000212.1"/>
</dbReference>
<evidence type="ECO:0000313" key="2">
    <source>
        <dbReference type="Proteomes" id="UP000564806"/>
    </source>
</evidence>
<gene>
    <name evidence="1" type="ORF">HPT30_17200</name>
</gene>
<dbReference type="PANTHER" id="PTHR31118:SF12">
    <property type="entry name" value="CYCLASE-LIKE PROTEIN 2"/>
    <property type="match status" value="1"/>
</dbReference>
<evidence type="ECO:0000313" key="1">
    <source>
        <dbReference type="EMBL" id="NUU62083.1"/>
    </source>
</evidence>
<dbReference type="Pfam" id="PF04199">
    <property type="entry name" value="Cyclase"/>
    <property type="match status" value="1"/>
</dbReference>
<protein>
    <submittedName>
        <fullName evidence="1">Cyclase family protein</fullName>
    </submittedName>
</protein>
<dbReference type="InterPro" id="IPR007325">
    <property type="entry name" value="KFase/CYL"/>
</dbReference>
<organism evidence="1 2">
    <name type="scientific">Paenibacillus agri</name>
    <dbReference type="NCBI Taxonomy" id="2744309"/>
    <lineage>
        <taxon>Bacteria</taxon>
        <taxon>Bacillati</taxon>
        <taxon>Bacillota</taxon>
        <taxon>Bacilli</taxon>
        <taxon>Bacillales</taxon>
        <taxon>Paenibacillaceae</taxon>
        <taxon>Paenibacillus</taxon>
    </lineage>
</organism>
<dbReference type="GO" id="GO:0004061">
    <property type="term" value="F:arylformamidase activity"/>
    <property type="evidence" value="ECO:0007669"/>
    <property type="project" value="InterPro"/>
</dbReference>
<name>A0A850EL60_9BACL</name>
<sequence length="246" mass="27294">MKSTDVIHDFMNCLNQLKAYDISPTFETNMPGFHNHPSLGIVENHRNFCHHGYYAQTLIISEHTGSHVDAPVHCHGEQATIDQLPVDCLMGPYKKYDLASFAPEAGKPVELQIIKEIEKRDEFSVQAGDIVLIDFGWDKYYKPDSSGSEREWWGKNEPGLTNEVCKYFSEAGIKAIGADTPGVDICMLDGKILSAPGHVEYFLPNNILIMEGFSRMSQAPAIGIFMALPLKIKNGSGSPIRPILLA</sequence>
<dbReference type="PANTHER" id="PTHR31118">
    <property type="entry name" value="CYCLASE-LIKE PROTEIN 2"/>
    <property type="match status" value="1"/>
</dbReference>
<comment type="caution">
    <text evidence="1">The sequence shown here is derived from an EMBL/GenBank/DDBJ whole genome shotgun (WGS) entry which is preliminary data.</text>
</comment>
<proteinExistence type="predicted"/>
<dbReference type="EMBL" id="JABWCS010000212">
    <property type="protein sequence ID" value="NUU62083.1"/>
    <property type="molecule type" value="Genomic_DNA"/>
</dbReference>
<dbReference type="AlphaFoldDB" id="A0A850EL60"/>
<dbReference type="Gene3D" id="3.50.30.50">
    <property type="entry name" value="Putative cyclase"/>
    <property type="match status" value="1"/>
</dbReference>
<dbReference type="GO" id="GO:0019441">
    <property type="term" value="P:L-tryptophan catabolic process to kynurenine"/>
    <property type="evidence" value="ECO:0007669"/>
    <property type="project" value="InterPro"/>
</dbReference>
<reference evidence="1" key="1">
    <citation type="submission" date="2020-06" db="EMBL/GenBank/DDBJ databases">
        <title>Paenibacillus sp. nov., isolated from soil.</title>
        <authorList>
            <person name="Seo Y.L."/>
        </authorList>
    </citation>
    <scope>NUCLEOTIDE SEQUENCE [LARGE SCALE GENOMIC DNA]</scope>
    <source>
        <strain evidence="1">JW14</strain>
    </source>
</reference>
<dbReference type="SUPFAM" id="SSF102198">
    <property type="entry name" value="Putative cyclase"/>
    <property type="match status" value="1"/>
</dbReference>
<dbReference type="Proteomes" id="UP000564806">
    <property type="component" value="Unassembled WGS sequence"/>
</dbReference>
<keyword evidence="2" id="KW-1185">Reference proteome</keyword>
<dbReference type="InterPro" id="IPR037175">
    <property type="entry name" value="KFase_sf"/>
</dbReference>
<accession>A0A850EL60</accession>